<reference evidence="1 2" key="1">
    <citation type="journal article" date="2019" name="Int. J. Syst. Evol. Microbiol.">
        <title>The Global Catalogue of Microorganisms (GCM) 10K type strain sequencing project: providing services to taxonomists for standard genome sequencing and annotation.</title>
        <authorList>
            <consortium name="The Broad Institute Genomics Platform"/>
            <consortium name="The Broad Institute Genome Sequencing Center for Infectious Disease"/>
            <person name="Wu L."/>
            <person name="Ma J."/>
        </authorList>
    </citation>
    <scope>NUCLEOTIDE SEQUENCE [LARGE SCALE GENOMIC DNA]</scope>
    <source>
        <strain evidence="1 2">JCM 10425</strain>
    </source>
</reference>
<comment type="caution">
    <text evidence="1">The sequence shown here is derived from an EMBL/GenBank/DDBJ whole genome shotgun (WGS) entry which is preliminary data.</text>
</comment>
<dbReference type="RefSeq" id="WP_344652256.1">
    <property type="nucleotide sequence ID" value="NZ_BAAAGX010000025.1"/>
</dbReference>
<dbReference type="EMBL" id="BAAAGX010000025">
    <property type="protein sequence ID" value="GAA0265363.1"/>
    <property type="molecule type" value="Genomic_DNA"/>
</dbReference>
<name>A0ABN0UY02_9ACTN</name>
<evidence type="ECO:0000313" key="1">
    <source>
        <dbReference type="EMBL" id="GAA0265363.1"/>
    </source>
</evidence>
<gene>
    <name evidence="1" type="ORF">GCM10009539_59840</name>
</gene>
<sequence>MSYRRYSGYDPLGYYGLPPEPCHEPVDPQLGVTAADVVATVAQQLEVVGRASVITAETLRAAEGHAEMLLAALGATRRSGETP</sequence>
<accession>A0ABN0UY02</accession>
<organism evidence="1 2">
    <name type="scientific">Cryptosporangium japonicum</name>
    <dbReference type="NCBI Taxonomy" id="80872"/>
    <lineage>
        <taxon>Bacteria</taxon>
        <taxon>Bacillati</taxon>
        <taxon>Actinomycetota</taxon>
        <taxon>Actinomycetes</taxon>
        <taxon>Cryptosporangiales</taxon>
        <taxon>Cryptosporangiaceae</taxon>
        <taxon>Cryptosporangium</taxon>
    </lineage>
</organism>
<protein>
    <submittedName>
        <fullName evidence="1">Uncharacterized protein</fullName>
    </submittedName>
</protein>
<dbReference type="Proteomes" id="UP001500967">
    <property type="component" value="Unassembled WGS sequence"/>
</dbReference>
<keyword evidence="2" id="KW-1185">Reference proteome</keyword>
<evidence type="ECO:0000313" key="2">
    <source>
        <dbReference type="Proteomes" id="UP001500967"/>
    </source>
</evidence>
<proteinExistence type="predicted"/>